<name>C7H800_FAED2</name>
<dbReference type="AlphaFoldDB" id="C7H800"/>
<evidence type="ECO:0000313" key="1">
    <source>
        <dbReference type="EMBL" id="EEU95966.1"/>
    </source>
</evidence>
<gene>
    <name evidence="1" type="ORF">FAEPRAA2165_02435</name>
</gene>
<accession>C7H800</accession>
<dbReference type="Proteomes" id="UP000004619">
    <property type="component" value="Unassembled WGS sequence"/>
</dbReference>
<dbReference type="EMBL" id="ACOP02000067">
    <property type="protein sequence ID" value="EEU95966.1"/>
    <property type="molecule type" value="Genomic_DNA"/>
</dbReference>
<protein>
    <submittedName>
        <fullName evidence="1">Uncharacterized protein</fullName>
    </submittedName>
</protein>
<keyword evidence="2" id="KW-1185">Reference proteome</keyword>
<comment type="caution">
    <text evidence="1">The sequence shown here is derived from an EMBL/GenBank/DDBJ whole genome shotgun (WGS) entry which is preliminary data.</text>
</comment>
<reference evidence="1" key="1">
    <citation type="submission" date="2009-08" db="EMBL/GenBank/DDBJ databases">
        <authorList>
            <person name="Weinstock G."/>
            <person name="Sodergren E."/>
            <person name="Clifton S."/>
            <person name="Fulton L."/>
            <person name="Fulton B."/>
            <person name="Courtney L."/>
            <person name="Fronick C."/>
            <person name="Harrison M."/>
            <person name="Strong C."/>
            <person name="Farmer C."/>
            <person name="Delahaunty K."/>
            <person name="Markovic C."/>
            <person name="Hall O."/>
            <person name="Minx P."/>
            <person name="Tomlinson C."/>
            <person name="Mitreva M."/>
            <person name="Nelson J."/>
            <person name="Hou S."/>
            <person name="Wollam A."/>
            <person name="Pepin K.H."/>
            <person name="Johnson M."/>
            <person name="Bhonagiri V."/>
            <person name="Nash W.E."/>
            <person name="Warren W."/>
            <person name="Chinwalla A."/>
            <person name="Mardis E.R."/>
            <person name="Wilson R.K."/>
        </authorList>
    </citation>
    <scope>NUCLEOTIDE SEQUENCE [LARGE SCALE GENOMIC DNA]</scope>
    <source>
        <strain evidence="1">A2-165</strain>
    </source>
</reference>
<dbReference type="HOGENOM" id="CLU_2824746_0_0_9"/>
<evidence type="ECO:0000313" key="2">
    <source>
        <dbReference type="Proteomes" id="UP000004619"/>
    </source>
</evidence>
<organism evidence="1 2">
    <name type="scientific">Faecalibacterium duncaniae (strain DSM 17677 / JCM 31915 / A2-165)</name>
    <name type="common">Faecalibacterium prausnitzii</name>
    <dbReference type="NCBI Taxonomy" id="411483"/>
    <lineage>
        <taxon>Bacteria</taxon>
        <taxon>Bacillati</taxon>
        <taxon>Bacillota</taxon>
        <taxon>Clostridia</taxon>
        <taxon>Eubacteriales</taxon>
        <taxon>Oscillospiraceae</taxon>
        <taxon>Faecalibacterium</taxon>
    </lineage>
</organism>
<proteinExistence type="predicted"/>
<sequence length="66" mass="7673">MSIGCLPNNERIFLWMSHNFSEKTDLLGRIHGNFESCSYFVTIVEKLHFSLVKIVFTQKRGKNPVN</sequence>